<reference evidence="1" key="2">
    <citation type="submission" date="2018-05" db="EMBL/GenBank/DDBJ databases">
        <title>OgluRS3 (Oryza glumaepatula Reference Sequence Version 3).</title>
        <authorList>
            <person name="Zhang J."/>
            <person name="Kudrna D."/>
            <person name="Lee S."/>
            <person name="Talag J."/>
            <person name="Welchert J."/>
            <person name="Wing R.A."/>
        </authorList>
    </citation>
    <scope>NUCLEOTIDE SEQUENCE [LARGE SCALE GENOMIC DNA]</scope>
</reference>
<dbReference type="EnsemblPlants" id="OGLUM08G02270.1">
    <property type="protein sequence ID" value="OGLUM08G02270.1"/>
    <property type="gene ID" value="OGLUM08G02270"/>
</dbReference>
<dbReference type="Gramene" id="OGLUM08G02270.1">
    <property type="protein sequence ID" value="OGLUM08G02270.1"/>
    <property type="gene ID" value="OGLUM08G02270"/>
</dbReference>
<protein>
    <submittedName>
        <fullName evidence="1">Uncharacterized protein</fullName>
    </submittedName>
</protein>
<proteinExistence type="predicted"/>
<evidence type="ECO:0000313" key="2">
    <source>
        <dbReference type="Proteomes" id="UP000026961"/>
    </source>
</evidence>
<dbReference type="AlphaFoldDB" id="A0A0E0AQK3"/>
<evidence type="ECO:0000313" key="1">
    <source>
        <dbReference type="EnsemblPlants" id="OGLUM08G02270.1"/>
    </source>
</evidence>
<keyword evidence="2" id="KW-1185">Reference proteome</keyword>
<sequence length="215" mass="24009">MPSGGTTSSYATIISPRVGLATVIPQELEPPLPPMHQQVGTNHAAPIADQHDKSPITIVVLNRHRRLTKRAPHNRKELAIAREEFPGEEDGNGWLARMNRLWKLTYLSWRCCQPLLSVRVAVPEADVLLPPTAPRLLLDLGQMWSLPRYMTKSGCEGPDPAMKRCPSPCGCGELTYCKHIDQSIMQSLLPHPILPLYKLQPFDPNQTQAKAILLY</sequence>
<dbReference type="HOGENOM" id="CLU_1285044_0_0_1"/>
<organism evidence="1">
    <name type="scientific">Oryza glumipatula</name>
    <dbReference type="NCBI Taxonomy" id="40148"/>
    <lineage>
        <taxon>Eukaryota</taxon>
        <taxon>Viridiplantae</taxon>
        <taxon>Streptophyta</taxon>
        <taxon>Embryophyta</taxon>
        <taxon>Tracheophyta</taxon>
        <taxon>Spermatophyta</taxon>
        <taxon>Magnoliopsida</taxon>
        <taxon>Liliopsida</taxon>
        <taxon>Poales</taxon>
        <taxon>Poaceae</taxon>
        <taxon>BOP clade</taxon>
        <taxon>Oryzoideae</taxon>
        <taxon>Oryzeae</taxon>
        <taxon>Oryzinae</taxon>
        <taxon>Oryza</taxon>
    </lineage>
</organism>
<name>A0A0E0AQK3_9ORYZ</name>
<accession>A0A0E0AQK3</accession>
<reference evidence="1" key="1">
    <citation type="submission" date="2015-04" db="UniProtKB">
        <authorList>
            <consortium name="EnsemblPlants"/>
        </authorList>
    </citation>
    <scope>IDENTIFICATION</scope>
</reference>
<dbReference type="Proteomes" id="UP000026961">
    <property type="component" value="Chromosome 8"/>
</dbReference>